<name>A0A2V1E7E6_9PLEO</name>
<dbReference type="STRING" id="97972.A0A2V1E7E6"/>
<dbReference type="OrthoDB" id="10029320at2759"/>
<keyword evidence="1" id="KW-1133">Transmembrane helix</keyword>
<organism evidence="2 3">
    <name type="scientific">Periconia macrospinosa</name>
    <dbReference type="NCBI Taxonomy" id="97972"/>
    <lineage>
        <taxon>Eukaryota</taxon>
        <taxon>Fungi</taxon>
        <taxon>Dikarya</taxon>
        <taxon>Ascomycota</taxon>
        <taxon>Pezizomycotina</taxon>
        <taxon>Dothideomycetes</taxon>
        <taxon>Pleosporomycetidae</taxon>
        <taxon>Pleosporales</taxon>
        <taxon>Massarineae</taxon>
        <taxon>Periconiaceae</taxon>
        <taxon>Periconia</taxon>
    </lineage>
</organism>
<evidence type="ECO:0008006" key="4">
    <source>
        <dbReference type="Google" id="ProtNLM"/>
    </source>
</evidence>
<evidence type="ECO:0000313" key="2">
    <source>
        <dbReference type="EMBL" id="PVI06286.1"/>
    </source>
</evidence>
<dbReference type="Proteomes" id="UP000244855">
    <property type="component" value="Unassembled WGS sequence"/>
</dbReference>
<keyword evidence="3" id="KW-1185">Reference proteome</keyword>
<evidence type="ECO:0000313" key="3">
    <source>
        <dbReference type="Proteomes" id="UP000244855"/>
    </source>
</evidence>
<reference evidence="2 3" key="1">
    <citation type="journal article" date="2018" name="Sci. Rep.">
        <title>Comparative genomics provides insights into the lifestyle and reveals functional heterogeneity of dark septate endophytic fungi.</title>
        <authorList>
            <person name="Knapp D.G."/>
            <person name="Nemeth J.B."/>
            <person name="Barry K."/>
            <person name="Hainaut M."/>
            <person name="Henrissat B."/>
            <person name="Johnson J."/>
            <person name="Kuo A."/>
            <person name="Lim J.H.P."/>
            <person name="Lipzen A."/>
            <person name="Nolan M."/>
            <person name="Ohm R.A."/>
            <person name="Tamas L."/>
            <person name="Grigoriev I.V."/>
            <person name="Spatafora J.W."/>
            <person name="Nagy L.G."/>
            <person name="Kovacs G.M."/>
        </authorList>
    </citation>
    <scope>NUCLEOTIDE SEQUENCE [LARGE SCALE GENOMIC DNA]</scope>
    <source>
        <strain evidence="2 3">DSE2036</strain>
    </source>
</reference>
<protein>
    <recommendedName>
        <fullName evidence="4">Cytochrome P450</fullName>
    </recommendedName>
</protein>
<feature type="transmembrane region" description="Helical" evidence="1">
    <location>
        <begin position="6"/>
        <end position="28"/>
    </location>
</feature>
<accession>A0A2V1E7E6</accession>
<proteinExistence type="predicted"/>
<gene>
    <name evidence="2" type="ORF">DM02DRAFT_609858</name>
</gene>
<evidence type="ECO:0000256" key="1">
    <source>
        <dbReference type="SAM" id="Phobius"/>
    </source>
</evidence>
<keyword evidence="1" id="KW-0472">Membrane</keyword>
<dbReference type="EMBL" id="KZ805309">
    <property type="protein sequence ID" value="PVI06286.1"/>
    <property type="molecule type" value="Genomic_DNA"/>
</dbReference>
<sequence>MPMLNGIVVRLVLTALVAFLGYFFARLYRVRRHVRSLRSQGLPMPPHSFLFGHLTFVAGVLSKLPPHIHGVYLADRIRQLYPEMDTAFYLDIWPVSDPHLMLIKPDLVYQLTQANQLPKYPGLTTFLTPLAGKV</sequence>
<dbReference type="AlphaFoldDB" id="A0A2V1E7E6"/>
<keyword evidence="1" id="KW-0812">Transmembrane</keyword>